<name>A0ABU1TLC7_9FLAO</name>
<evidence type="ECO:0000313" key="1">
    <source>
        <dbReference type="EMBL" id="MDR6966740.1"/>
    </source>
</evidence>
<sequence>MQTEVGIQHLIEMFPYEGTLIQAGRNSIKKFDIDGKSISVKSFKKPHLINSFAYKYIRKSKARRSFENAEKLLSLGINTPKPIGYKEFSNLFGIKRSYYACEHLTTTVTLREVLASSECPNKEEVLQQYTAFMFELHQKGIEFIDSTPGNILLEKMSNGIYKFYLVDLNRMKFHNSPLSFFDRMKNLSKLTEETPIMHQIEKIYAKYYKQDTKHIYQTILYYRSRYNVKIFHKQYFKYQLSELKKLFIKPHLCQK</sequence>
<dbReference type="InterPro" id="IPR011009">
    <property type="entry name" value="Kinase-like_dom_sf"/>
</dbReference>
<organism evidence="1 2">
    <name type="scientific">Flavobacterium arsenatis</name>
    <dbReference type="NCBI Taxonomy" id="1484332"/>
    <lineage>
        <taxon>Bacteria</taxon>
        <taxon>Pseudomonadati</taxon>
        <taxon>Bacteroidota</taxon>
        <taxon>Flavobacteriia</taxon>
        <taxon>Flavobacteriales</taxon>
        <taxon>Flavobacteriaceae</taxon>
        <taxon>Flavobacterium</taxon>
    </lineage>
</organism>
<dbReference type="RefSeq" id="WP_310024485.1">
    <property type="nucleotide sequence ID" value="NZ_JAVDVI010000002.1"/>
</dbReference>
<protein>
    <submittedName>
        <fullName evidence="1">tRNA A-37 threonylcarbamoyl transferase component Bud32</fullName>
    </submittedName>
</protein>
<keyword evidence="2" id="KW-1185">Reference proteome</keyword>
<dbReference type="EMBL" id="JAVDVI010000002">
    <property type="protein sequence ID" value="MDR6966740.1"/>
    <property type="molecule type" value="Genomic_DNA"/>
</dbReference>
<reference evidence="1 2" key="1">
    <citation type="submission" date="2023-07" db="EMBL/GenBank/DDBJ databases">
        <title>Sorghum-associated microbial communities from plants grown in Nebraska, USA.</title>
        <authorList>
            <person name="Schachtman D."/>
        </authorList>
    </citation>
    <scope>NUCLEOTIDE SEQUENCE [LARGE SCALE GENOMIC DNA]</scope>
    <source>
        <strain evidence="1 2">3773</strain>
    </source>
</reference>
<gene>
    <name evidence="1" type="ORF">J2X31_000738</name>
</gene>
<proteinExistence type="predicted"/>
<dbReference type="Proteomes" id="UP001255185">
    <property type="component" value="Unassembled WGS sequence"/>
</dbReference>
<dbReference type="Pfam" id="PF06293">
    <property type="entry name" value="Kdo"/>
    <property type="match status" value="1"/>
</dbReference>
<dbReference type="Gene3D" id="1.10.510.10">
    <property type="entry name" value="Transferase(Phosphotransferase) domain 1"/>
    <property type="match status" value="1"/>
</dbReference>
<comment type="caution">
    <text evidence="1">The sequence shown here is derived from an EMBL/GenBank/DDBJ whole genome shotgun (WGS) entry which is preliminary data.</text>
</comment>
<evidence type="ECO:0000313" key="2">
    <source>
        <dbReference type="Proteomes" id="UP001255185"/>
    </source>
</evidence>
<accession>A0ABU1TLC7</accession>
<dbReference type="SUPFAM" id="SSF56112">
    <property type="entry name" value="Protein kinase-like (PK-like)"/>
    <property type="match status" value="1"/>
</dbReference>
<keyword evidence="1" id="KW-0808">Transferase</keyword>
<dbReference type="GO" id="GO:0016740">
    <property type="term" value="F:transferase activity"/>
    <property type="evidence" value="ECO:0007669"/>
    <property type="project" value="UniProtKB-KW"/>
</dbReference>